<gene>
    <name evidence="1" type="ORF">GCM10011340_29410</name>
</gene>
<evidence type="ECO:0000313" key="2">
    <source>
        <dbReference type="Proteomes" id="UP000658258"/>
    </source>
</evidence>
<evidence type="ECO:0000313" key="1">
    <source>
        <dbReference type="EMBL" id="GHE71531.1"/>
    </source>
</evidence>
<dbReference type="EMBL" id="BNAG01000004">
    <property type="protein sequence ID" value="GHE71531.1"/>
    <property type="molecule type" value="Genomic_DNA"/>
</dbReference>
<dbReference type="SUPFAM" id="SSF54427">
    <property type="entry name" value="NTF2-like"/>
    <property type="match status" value="1"/>
</dbReference>
<accession>A0ABQ3I8B6</accession>
<dbReference type="Proteomes" id="UP000658258">
    <property type="component" value="Unassembled WGS sequence"/>
</dbReference>
<dbReference type="RefSeq" id="WP_189631049.1">
    <property type="nucleotide sequence ID" value="NZ_BNAG01000004.1"/>
</dbReference>
<dbReference type="Pfam" id="PF12893">
    <property type="entry name" value="Lumazine_bd_2"/>
    <property type="match status" value="1"/>
</dbReference>
<comment type="caution">
    <text evidence="1">The sequence shown here is derived from an EMBL/GenBank/DDBJ whole genome shotgun (WGS) entry which is preliminary data.</text>
</comment>
<protein>
    <recommendedName>
        <fullName evidence="3">Nuclear transport factor 2 family protein</fullName>
    </recommendedName>
</protein>
<sequence>MYKENIQSVVEVIENYFDGLFTGDIQKLKQVFDSRAWLYGNIKGTPYEKNLEEYLEAVKSRKSPESLGESFAMEILAVEVLDNVATAKVRIPMLGFNYYDFLSLACFNNRWLIVNKLFVHVE</sequence>
<reference evidence="2" key="1">
    <citation type="journal article" date="2019" name="Int. J. Syst. Evol. Microbiol.">
        <title>The Global Catalogue of Microorganisms (GCM) 10K type strain sequencing project: providing services to taxonomists for standard genome sequencing and annotation.</title>
        <authorList>
            <consortium name="The Broad Institute Genomics Platform"/>
            <consortium name="The Broad Institute Genome Sequencing Center for Infectious Disease"/>
            <person name="Wu L."/>
            <person name="Ma J."/>
        </authorList>
    </citation>
    <scope>NUCLEOTIDE SEQUENCE [LARGE SCALE GENOMIC DNA]</scope>
    <source>
        <strain evidence="2">CGMCC 1.15111</strain>
    </source>
</reference>
<keyword evidence="2" id="KW-1185">Reference proteome</keyword>
<proteinExistence type="predicted"/>
<dbReference type="Gene3D" id="3.10.450.50">
    <property type="match status" value="1"/>
</dbReference>
<dbReference type="InterPro" id="IPR039437">
    <property type="entry name" value="FrzH/put_lumazine-bd"/>
</dbReference>
<dbReference type="InterPro" id="IPR032710">
    <property type="entry name" value="NTF2-like_dom_sf"/>
</dbReference>
<name>A0ABQ3I8B6_9BACT</name>
<organism evidence="1 2">
    <name type="scientific">Roseivirga thermotolerans</name>
    <dbReference type="NCBI Taxonomy" id="1758176"/>
    <lineage>
        <taxon>Bacteria</taxon>
        <taxon>Pseudomonadati</taxon>
        <taxon>Bacteroidota</taxon>
        <taxon>Cytophagia</taxon>
        <taxon>Cytophagales</taxon>
        <taxon>Roseivirgaceae</taxon>
        <taxon>Roseivirga</taxon>
    </lineage>
</organism>
<evidence type="ECO:0008006" key="3">
    <source>
        <dbReference type="Google" id="ProtNLM"/>
    </source>
</evidence>